<dbReference type="PROSITE" id="PS00518">
    <property type="entry name" value="ZF_RING_1"/>
    <property type="match status" value="1"/>
</dbReference>
<dbReference type="SUPFAM" id="SSF54495">
    <property type="entry name" value="UBC-like"/>
    <property type="match status" value="1"/>
</dbReference>
<evidence type="ECO:0000256" key="3">
    <source>
        <dbReference type="ARBA" id="ARBA00012251"/>
    </source>
</evidence>
<dbReference type="SUPFAM" id="SSF57850">
    <property type="entry name" value="RING/U-box"/>
    <property type="match status" value="2"/>
</dbReference>
<keyword evidence="9" id="KW-0862">Zinc</keyword>
<reference evidence="17" key="1">
    <citation type="journal article" date="2020" name="Stud. Mycol.">
        <title>101 Dothideomycetes genomes: A test case for predicting lifestyles and emergence of pathogens.</title>
        <authorList>
            <person name="Haridas S."/>
            <person name="Albert R."/>
            <person name="Binder M."/>
            <person name="Bloem J."/>
            <person name="LaButti K."/>
            <person name="Salamov A."/>
            <person name="Andreopoulos B."/>
            <person name="Baker S."/>
            <person name="Barry K."/>
            <person name="Bills G."/>
            <person name="Bluhm B."/>
            <person name="Cannon C."/>
            <person name="Castanera R."/>
            <person name="Culley D."/>
            <person name="Daum C."/>
            <person name="Ezra D."/>
            <person name="Gonzalez J."/>
            <person name="Henrissat B."/>
            <person name="Kuo A."/>
            <person name="Liang C."/>
            <person name="Lipzen A."/>
            <person name="Lutzoni F."/>
            <person name="Magnuson J."/>
            <person name="Mondo S."/>
            <person name="Nolan M."/>
            <person name="Ohm R."/>
            <person name="Pangilinan J."/>
            <person name="Park H.-J."/>
            <person name="Ramirez L."/>
            <person name="Alfaro M."/>
            <person name="Sun H."/>
            <person name="Tritt A."/>
            <person name="Yoshinaga Y."/>
            <person name="Zwiers L.-H."/>
            <person name="Turgeon B."/>
            <person name="Goodwin S."/>
            <person name="Spatafora J."/>
            <person name="Crous P."/>
            <person name="Grigoriev I."/>
        </authorList>
    </citation>
    <scope>NUCLEOTIDE SEQUENCE [LARGE SCALE GENOMIC DNA]</scope>
    <source>
        <strain evidence="17">CBS 304.66</strain>
    </source>
</reference>
<keyword evidence="6" id="KW-0677">Repeat</keyword>
<dbReference type="CDD" id="cd20354">
    <property type="entry name" value="Rcat_RBR_RNF14"/>
    <property type="match status" value="1"/>
</dbReference>
<dbReference type="InterPro" id="IPR001841">
    <property type="entry name" value="Znf_RING"/>
</dbReference>
<name>A0A9P4N5W7_9PLEO</name>
<feature type="domain" description="RWD" evidence="14">
    <location>
        <begin position="12"/>
        <end position="129"/>
    </location>
</feature>
<evidence type="ECO:0000256" key="11">
    <source>
        <dbReference type="PROSITE-ProRule" id="PRU00175"/>
    </source>
</evidence>
<dbReference type="AlphaFoldDB" id="A0A9P4N5W7"/>
<evidence type="ECO:0000259" key="14">
    <source>
        <dbReference type="PROSITE" id="PS50908"/>
    </source>
</evidence>
<dbReference type="InterPro" id="IPR016135">
    <property type="entry name" value="UBQ-conjugating_enzyme/RWD"/>
</dbReference>
<dbReference type="InterPro" id="IPR044066">
    <property type="entry name" value="TRIAD_supradom"/>
</dbReference>
<feature type="compositionally biased region" description="Polar residues" evidence="12">
    <location>
        <begin position="303"/>
        <end position="314"/>
    </location>
</feature>
<dbReference type="CDD" id="cd23820">
    <property type="entry name" value="RWD_RNF14"/>
    <property type="match status" value="1"/>
</dbReference>
<feature type="domain" description="RING-type" evidence="15">
    <location>
        <begin position="166"/>
        <end position="441"/>
    </location>
</feature>
<dbReference type="InterPro" id="IPR013083">
    <property type="entry name" value="Znf_RING/FYVE/PHD"/>
</dbReference>
<protein>
    <recommendedName>
        <fullName evidence="3">RBR-type E3 ubiquitin transferase</fullName>
        <ecNumber evidence="3">2.3.2.31</ecNumber>
    </recommendedName>
</protein>
<accession>A0A9P4N5W7</accession>
<evidence type="ECO:0000313" key="16">
    <source>
        <dbReference type="EMBL" id="KAF2267612.1"/>
    </source>
</evidence>
<keyword evidence="5" id="KW-0479">Metal-binding</keyword>
<comment type="caution">
    <text evidence="16">The sequence shown here is derived from an EMBL/GenBank/DDBJ whole genome shotgun (WGS) entry which is preliminary data.</text>
</comment>
<dbReference type="PANTHER" id="PTHR11685">
    <property type="entry name" value="RBR FAMILY RING FINGER AND IBR DOMAIN-CONTAINING"/>
    <property type="match status" value="1"/>
</dbReference>
<evidence type="ECO:0000256" key="9">
    <source>
        <dbReference type="ARBA" id="ARBA00022833"/>
    </source>
</evidence>
<dbReference type="PROSITE" id="PS50908">
    <property type="entry name" value="RWD"/>
    <property type="match status" value="1"/>
</dbReference>
<dbReference type="Pfam" id="PF22191">
    <property type="entry name" value="IBR_1"/>
    <property type="match status" value="1"/>
</dbReference>
<dbReference type="InterPro" id="IPR006575">
    <property type="entry name" value="RWD_dom"/>
</dbReference>
<dbReference type="InterPro" id="IPR047548">
    <property type="entry name" value="Rcat_RBR_RNF14"/>
</dbReference>
<evidence type="ECO:0000256" key="8">
    <source>
        <dbReference type="ARBA" id="ARBA00022786"/>
    </source>
</evidence>
<comment type="pathway">
    <text evidence="2">Protein modification; protein ubiquitination.</text>
</comment>
<dbReference type="EC" id="2.3.2.31" evidence="3"/>
<keyword evidence="4" id="KW-0808">Transferase</keyword>
<evidence type="ECO:0000259" key="13">
    <source>
        <dbReference type="PROSITE" id="PS50089"/>
    </source>
</evidence>
<feature type="domain" description="RING-type" evidence="13">
    <location>
        <begin position="170"/>
        <end position="204"/>
    </location>
</feature>
<evidence type="ECO:0000256" key="5">
    <source>
        <dbReference type="ARBA" id="ARBA00022723"/>
    </source>
</evidence>
<dbReference type="GO" id="GO:0016567">
    <property type="term" value="P:protein ubiquitination"/>
    <property type="evidence" value="ECO:0007669"/>
    <property type="project" value="InterPro"/>
</dbReference>
<keyword evidence="17" id="KW-1185">Reference proteome</keyword>
<evidence type="ECO:0000256" key="4">
    <source>
        <dbReference type="ARBA" id="ARBA00022679"/>
    </source>
</evidence>
<evidence type="ECO:0000256" key="12">
    <source>
        <dbReference type="SAM" id="MobiDB-lite"/>
    </source>
</evidence>
<dbReference type="PROSITE" id="PS50089">
    <property type="entry name" value="ZF_RING_2"/>
    <property type="match status" value="1"/>
</dbReference>
<dbReference type="SMART" id="SM00591">
    <property type="entry name" value="RWD"/>
    <property type="match status" value="1"/>
</dbReference>
<dbReference type="EMBL" id="ML986590">
    <property type="protein sequence ID" value="KAF2267612.1"/>
    <property type="molecule type" value="Genomic_DNA"/>
</dbReference>
<proteinExistence type="inferred from homology"/>
<dbReference type="FunFam" id="3.30.40.10:FF:000416">
    <property type="entry name" value="RBR-type E3 ubiquitin transferase"/>
    <property type="match status" value="1"/>
</dbReference>
<dbReference type="Gene3D" id="3.30.40.10">
    <property type="entry name" value="Zinc/RING finger domain, C3HC4 (zinc finger)"/>
    <property type="match status" value="1"/>
</dbReference>
<dbReference type="Pfam" id="PF05773">
    <property type="entry name" value="RWD"/>
    <property type="match status" value="1"/>
</dbReference>
<dbReference type="InterPro" id="IPR002867">
    <property type="entry name" value="IBR_dom"/>
</dbReference>
<evidence type="ECO:0000313" key="17">
    <source>
        <dbReference type="Proteomes" id="UP000800093"/>
    </source>
</evidence>
<dbReference type="CDD" id="cd23134">
    <property type="entry name" value="RING-HC_ITT1-like"/>
    <property type="match status" value="1"/>
</dbReference>
<evidence type="ECO:0000256" key="7">
    <source>
        <dbReference type="ARBA" id="ARBA00022771"/>
    </source>
</evidence>
<organism evidence="16 17">
    <name type="scientific">Lojkania enalia</name>
    <dbReference type="NCBI Taxonomy" id="147567"/>
    <lineage>
        <taxon>Eukaryota</taxon>
        <taxon>Fungi</taxon>
        <taxon>Dikarya</taxon>
        <taxon>Ascomycota</taxon>
        <taxon>Pezizomycotina</taxon>
        <taxon>Dothideomycetes</taxon>
        <taxon>Pleosporomycetidae</taxon>
        <taxon>Pleosporales</taxon>
        <taxon>Pleosporales incertae sedis</taxon>
        <taxon>Lojkania</taxon>
    </lineage>
</organism>
<dbReference type="InterPro" id="IPR017907">
    <property type="entry name" value="Znf_RING_CS"/>
</dbReference>
<comment type="catalytic activity">
    <reaction evidence="1">
        <text>[E2 ubiquitin-conjugating enzyme]-S-ubiquitinyl-L-cysteine + [acceptor protein]-L-lysine = [E2 ubiquitin-conjugating enzyme]-L-cysteine + [acceptor protein]-N(6)-ubiquitinyl-L-lysine.</text>
        <dbReference type="EC" id="2.3.2.31"/>
    </reaction>
</comment>
<evidence type="ECO:0000256" key="6">
    <source>
        <dbReference type="ARBA" id="ARBA00022737"/>
    </source>
</evidence>
<sequence>MTEFITEDEREEELTTLESIYPELVRDHRYPFAAHIDLDVTPTKQLPVVFNPERTIRLLSHLPPLHIDIILQNGYPAVRPPHVKLSSVWLSADVVFNYEKEVISQWEEYGGMQILFSYISLLQEAAEDAFGLSRASAKEPISLPLELKDALLEFNTKKGRENFNQETFDCGVCLEPKKGSACYRMKRCGHVFCIACLQDFYNNCIKEGDVNNVKCMSPECGKAGDGASDRRRKQRLISPKELLQIPLALQTVRRYAELRRKKKIEADKSIAFCPRKWCQAPMKSAKYPKLGDVSQMGDDDSDYGSQEDLSQAPSTEMAEDAVQPKKPKGASGTDRLAICEACNLAFCKVCLTSWHGDLVWCVNREPSEITEEEQASLNFILQNTTPCPTCSVPCQKAHGCNHMTCFQCKTHFCYLCSAWLEPDDPYKHFNSPKNKACHQRLMDLTMGDMGDGVVRFGRRRGAEQVAAFWEREALRIQMGELGE</sequence>
<evidence type="ECO:0000256" key="10">
    <source>
        <dbReference type="ARBA" id="ARBA00044508"/>
    </source>
</evidence>
<dbReference type="Gene3D" id="1.20.120.1750">
    <property type="match status" value="1"/>
</dbReference>
<dbReference type="OrthoDB" id="1431934at2759"/>
<comment type="similarity">
    <text evidence="10">Belongs to the RBR family. RNF14 subfamily.</text>
</comment>
<dbReference type="GO" id="GO:0008270">
    <property type="term" value="F:zinc ion binding"/>
    <property type="evidence" value="ECO:0007669"/>
    <property type="project" value="UniProtKB-KW"/>
</dbReference>
<evidence type="ECO:0000256" key="2">
    <source>
        <dbReference type="ARBA" id="ARBA00004906"/>
    </source>
</evidence>
<dbReference type="Pfam" id="PF01485">
    <property type="entry name" value="IBR"/>
    <property type="match status" value="1"/>
</dbReference>
<dbReference type="Gene3D" id="3.10.110.10">
    <property type="entry name" value="Ubiquitin Conjugating Enzyme"/>
    <property type="match status" value="1"/>
</dbReference>
<dbReference type="Proteomes" id="UP000800093">
    <property type="component" value="Unassembled WGS sequence"/>
</dbReference>
<evidence type="ECO:0000259" key="15">
    <source>
        <dbReference type="PROSITE" id="PS51873"/>
    </source>
</evidence>
<dbReference type="SMART" id="SM00647">
    <property type="entry name" value="IBR"/>
    <property type="match status" value="2"/>
</dbReference>
<gene>
    <name evidence="16" type="ORF">CC78DRAFT_511778</name>
</gene>
<feature type="region of interest" description="Disordered" evidence="12">
    <location>
        <begin position="289"/>
        <end position="330"/>
    </location>
</feature>
<dbReference type="InterPro" id="IPR031127">
    <property type="entry name" value="E3_UB_ligase_RBR"/>
</dbReference>
<dbReference type="PROSITE" id="PS51873">
    <property type="entry name" value="TRIAD"/>
    <property type="match status" value="1"/>
</dbReference>
<dbReference type="GO" id="GO:0061630">
    <property type="term" value="F:ubiquitin protein ligase activity"/>
    <property type="evidence" value="ECO:0007669"/>
    <property type="project" value="UniProtKB-EC"/>
</dbReference>
<keyword evidence="7 11" id="KW-0863">Zinc-finger</keyword>
<keyword evidence="8" id="KW-0833">Ubl conjugation pathway</keyword>
<evidence type="ECO:0000256" key="1">
    <source>
        <dbReference type="ARBA" id="ARBA00001798"/>
    </source>
</evidence>